<protein>
    <submittedName>
        <fullName evidence="3">Uncharacterized protein</fullName>
    </submittedName>
</protein>
<dbReference type="RefSeq" id="WP_249711481.1">
    <property type="nucleotide sequence ID" value="NZ_JAMFMB010000021.1"/>
</dbReference>
<evidence type="ECO:0000313" key="4">
    <source>
        <dbReference type="Proteomes" id="UP001203880"/>
    </source>
</evidence>
<proteinExistence type="predicted"/>
<dbReference type="Proteomes" id="UP001203880">
    <property type="component" value="Unassembled WGS sequence"/>
</dbReference>
<keyword evidence="4" id="KW-1185">Reference proteome</keyword>
<keyword evidence="2" id="KW-0812">Transmembrane</keyword>
<keyword evidence="2" id="KW-1133">Transmembrane helix</keyword>
<feature type="compositionally biased region" description="Polar residues" evidence="1">
    <location>
        <begin position="65"/>
        <end position="74"/>
    </location>
</feature>
<sequence>MQSSSAQEHTHLGADRGRTILWSLIALGVGIVLGAAMDGGAPDRFEPSSETARTMPQLEDWHGNVKQSDWPTVQ</sequence>
<evidence type="ECO:0000256" key="2">
    <source>
        <dbReference type="SAM" id="Phobius"/>
    </source>
</evidence>
<comment type="caution">
    <text evidence="3">The sequence shown here is derived from an EMBL/GenBank/DDBJ whole genome shotgun (WGS) entry which is preliminary data.</text>
</comment>
<feature type="transmembrane region" description="Helical" evidence="2">
    <location>
        <begin position="20"/>
        <end position="37"/>
    </location>
</feature>
<keyword evidence="2" id="KW-0472">Membrane</keyword>
<gene>
    <name evidence="3" type="ORF">M3P21_16120</name>
</gene>
<feature type="region of interest" description="Disordered" evidence="1">
    <location>
        <begin position="38"/>
        <end position="74"/>
    </location>
</feature>
<name>A0ABT0Q5B4_9RHOB</name>
<reference evidence="3" key="1">
    <citation type="submission" date="2022-05" db="EMBL/GenBank/DDBJ databases">
        <authorList>
            <person name="Park J.-S."/>
        </authorList>
    </citation>
    <scope>NUCLEOTIDE SEQUENCE</scope>
    <source>
        <strain evidence="3">2012CJ41-6</strain>
    </source>
</reference>
<evidence type="ECO:0000313" key="3">
    <source>
        <dbReference type="EMBL" id="MCL6285059.1"/>
    </source>
</evidence>
<organism evidence="3 4">
    <name type="scientific">Ruegeria spongiae</name>
    <dbReference type="NCBI Taxonomy" id="2942209"/>
    <lineage>
        <taxon>Bacteria</taxon>
        <taxon>Pseudomonadati</taxon>
        <taxon>Pseudomonadota</taxon>
        <taxon>Alphaproteobacteria</taxon>
        <taxon>Rhodobacterales</taxon>
        <taxon>Roseobacteraceae</taxon>
        <taxon>Ruegeria</taxon>
    </lineage>
</organism>
<dbReference type="EMBL" id="JAMFMB010000021">
    <property type="protein sequence ID" value="MCL6285059.1"/>
    <property type="molecule type" value="Genomic_DNA"/>
</dbReference>
<accession>A0ABT0Q5B4</accession>
<evidence type="ECO:0000256" key="1">
    <source>
        <dbReference type="SAM" id="MobiDB-lite"/>
    </source>
</evidence>